<name>A0A438AN37_9RHOB</name>
<dbReference type="Proteomes" id="UP000285908">
    <property type="component" value="Unassembled WGS sequence"/>
</dbReference>
<keyword evidence="2" id="KW-1185">Reference proteome</keyword>
<evidence type="ECO:0000313" key="2">
    <source>
        <dbReference type="Proteomes" id="UP000285908"/>
    </source>
</evidence>
<gene>
    <name evidence="1" type="ORF">EKE94_04255</name>
</gene>
<accession>A0A438AN37</accession>
<protein>
    <submittedName>
        <fullName evidence="1">Antifreeze protein</fullName>
    </submittedName>
</protein>
<evidence type="ECO:0000313" key="1">
    <source>
        <dbReference type="EMBL" id="RVW00036.1"/>
    </source>
</evidence>
<dbReference type="AlphaFoldDB" id="A0A438AN37"/>
<sequence length="88" mass="9492">MATMMAEAQMVVGLRCLGLAGVWAVAPGETQRMVSEKAPVFAQAGQDAWAKALSGARPDEVMAAWLRPISRKTHANSVRLAKRGPKFR</sequence>
<dbReference type="OrthoDB" id="7869201at2"/>
<reference evidence="1 2" key="1">
    <citation type="submission" date="2018-11" db="EMBL/GenBank/DDBJ databases">
        <title>Mesobaculum littorinae gen. nov., sp. nov., isolated from Littorina scabra that represents a novel genus of the order Rhodobacteraceae.</title>
        <authorList>
            <person name="Li F."/>
        </authorList>
    </citation>
    <scope>NUCLEOTIDE SEQUENCE [LARGE SCALE GENOMIC DNA]</scope>
    <source>
        <strain evidence="1 2">M0103</strain>
    </source>
</reference>
<dbReference type="EMBL" id="RQXX01000001">
    <property type="protein sequence ID" value="RVW00036.1"/>
    <property type="molecule type" value="Genomic_DNA"/>
</dbReference>
<proteinExistence type="predicted"/>
<comment type="caution">
    <text evidence="1">The sequence shown here is derived from an EMBL/GenBank/DDBJ whole genome shotgun (WGS) entry which is preliminary data.</text>
</comment>
<organism evidence="1 2">
    <name type="scientific">Mesobaculum littorinae</name>
    <dbReference type="NCBI Taxonomy" id="2486419"/>
    <lineage>
        <taxon>Bacteria</taxon>
        <taxon>Pseudomonadati</taxon>
        <taxon>Pseudomonadota</taxon>
        <taxon>Alphaproteobacteria</taxon>
        <taxon>Rhodobacterales</taxon>
        <taxon>Roseobacteraceae</taxon>
        <taxon>Mesobaculum</taxon>
    </lineage>
</organism>